<proteinExistence type="predicted"/>
<dbReference type="Proteomes" id="UP000275078">
    <property type="component" value="Unassembled WGS sequence"/>
</dbReference>
<evidence type="ECO:0000259" key="1">
    <source>
        <dbReference type="Pfam" id="PF26176"/>
    </source>
</evidence>
<dbReference type="OrthoDB" id="5305647at2759"/>
<gene>
    <name evidence="2" type="ORF">BJ508DRAFT_372453</name>
</gene>
<accession>A0A3N4IYE5</accession>
<dbReference type="AlphaFoldDB" id="A0A3N4IYE5"/>
<organism evidence="2 3">
    <name type="scientific">Ascobolus immersus RN42</name>
    <dbReference type="NCBI Taxonomy" id="1160509"/>
    <lineage>
        <taxon>Eukaryota</taxon>
        <taxon>Fungi</taxon>
        <taxon>Dikarya</taxon>
        <taxon>Ascomycota</taxon>
        <taxon>Pezizomycotina</taxon>
        <taxon>Pezizomycetes</taxon>
        <taxon>Pezizales</taxon>
        <taxon>Ascobolaceae</taxon>
        <taxon>Ascobolus</taxon>
    </lineage>
</organism>
<dbReference type="EMBL" id="ML119648">
    <property type="protein sequence ID" value="RPA86684.1"/>
    <property type="molecule type" value="Genomic_DNA"/>
</dbReference>
<name>A0A3N4IYE5_ASCIM</name>
<keyword evidence="3" id="KW-1185">Reference proteome</keyword>
<dbReference type="Gene3D" id="3.30.160.60">
    <property type="entry name" value="Classic Zinc Finger"/>
    <property type="match status" value="1"/>
</dbReference>
<dbReference type="Pfam" id="PF26176">
    <property type="entry name" value="zf_C2H2_17_2"/>
    <property type="match status" value="1"/>
</dbReference>
<feature type="domain" description="C2H2-domain containing protein second zinc finger" evidence="1">
    <location>
        <begin position="225"/>
        <end position="254"/>
    </location>
</feature>
<sequence>MADNTPIPLDGTSFLAGIINSNSDFHSQLAIGIHQDGTDALMRTMQTGSGSTPYTIGTTHIIRKEFFGNSWISATRGDDSQTFLEVPCRASTESFLECKGRCIIQPMQTSLSGSRCCTVPRCGFIFGQIATLGSAHAISDWASHVESHLGRFTCPNRTCSSNRDGFASEFDLLNHQESSHMRATDTAQPYSNPFATSISTQDSPRQYTEPSLSAISRPGRRCELLCDVPNCVRSERGNGFARKDNLTVHLRSVHKRAMPRLRASAGKGTRLGVPRG</sequence>
<protein>
    <recommendedName>
        <fullName evidence="1">C2H2-domain containing protein second zinc finger domain-containing protein</fullName>
    </recommendedName>
</protein>
<evidence type="ECO:0000313" key="3">
    <source>
        <dbReference type="Proteomes" id="UP000275078"/>
    </source>
</evidence>
<reference evidence="2 3" key="1">
    <citation type="journal article" date="2018" name="Nat. Ecol. Evol.">
        <title>Pezizomycetes genomes reveal the molecular basis of ectomycorrhizal truffle lifestyle.</title>
        <authorList>
            <person name="Murat C."/>
            <person name="Payen T."/>
            <person name="Noel B."/>
            <person name="Kuo A."/>
            <person name="Morin E."/>
            <person name="Chen J."/>
            <person name="Kohler A."/>
            <person name="Krizsan K."/>
            <person name="Balestrini R."/>
            <person name="Da Silva C."/>
            <person name="Montanini B."/>
            <person name="Hainaut M."/>
            <person name="Levati E."/>
            <person name="Barry K.W."/>
            <person name="Belfiori B."/>
            <person name="Cichocki N."/>
            <person name="Clum A."/>
            <person name="Dockter R.B."/>
            <person name="Fauchery L."/>
            <person name="Guy J."/>
            <person name="Iotti M."/>
            <person name="Le Tacon F."/>
            <person name="Lindquist E.A."/>
            <person name="Lipzen A."/>
            <person name="Malagnac F."/>
            <person name="Mello A."/>
            <person name="Molinier V."/>
            <person name="Miyauchi S."/>
            <person name="Poulain J."/>
            <person name="Riccioni C."/>
            <person name="Rubini A."/>
            <person name="Sitrit Y."/>
            <person name="Splivallo R."/>
            <person name="Traeger S."/>
            <person name="Wang M."/>
            <person name="Zifcakova L."/>
            <person name="Wipf D."/>
            <person name="Zambonelli A."/>
            <person name="Paolocci F."/>
            <person name="Nowrousian M."/>
            <person name="Ottonello S."/>
            <person name="Baldrian P."/>
            <person name="Spatafora J.W."/>
            <person name="Henrissat B."/>
            <person name="Nagy L.G."/>
            <person name="Aury J.M."/>
            <person name="Wincker P."/>
            <person name="Grigoriev I.V."/>
            <person name="Bonfante P."/>
            <person name="Martin F.M."/>
        </authorList>
    </citation>
    <scope>NUCLEOTIDE SEQUENCE [LARGE SCALE GENOMIC DNA]</scope>
    <source>
        <strain evidence="2 3">RN42</strain>
    </source>
</reference>
<dbReference type="InterPro" id="IPR059095">
    <property type="entry name" value="Znf_C2H2_17_2nd"/>
</dbReference>
<evidence type="ECO:0000313" key="2">
    <source>
        <dbReference type="EMBL" id="RPA86684.1"/>
    </source>
</evidence>